<keyword evidence="3" id="KW-0274">FAD</keyword>
<dbReference type="RefSeq" id="WP_376918813.1">
    <property type="nucleotide sequence ID" value="NZ_JBHRSW010000005.1"/>
</dbReference>
<accession>A0ABV7FN62</accession>
<keyword evidence="8" id="KW-1185">Reference proteome</keyword>
<evidence type="ECO:0000259" key="5">
    <source>
        <dbReference type="Pfam" id="PF07992"/>
    </source>
</evidence>
<dbReference type="PANTHER" id="PTHR43557">
    <property type="entry name" value="APOPTOSIS-INDUCING FACTOR 1"/>
    <property type="match status" value="1"/>
</dbReference>
<dbReference type="Proteomes" id="UP001595478">
    <property type="component" value="Unassembled WGS sequence"/>
</dbReference>
<dbReference type="InterPro" id="IPR050446">
    <property type="entry name" value="FAD-oxidoreductase/Apoptosis"/>
</dbReference>
<evidence type="ECO:0000256" key="3">
    <source>
        <dbReference type="ARBA" id="ARBA00022827"/>
    </source>
</evidence>
<protein>
    <submittedName>
        <fullName evidence="7">NAD(P)/FAD-dependent oxidoreductase</fullName>
    </submittedName>
</protein>
<evidence type="ECO:0000313" key="7">
    <source>
        <dbReference type="EMBL" id="MFC3120681.1"/>
    </source>
</evidence>
<dbReference type="InterPro" id="IPR036188">
    <property type="entry name" value="FAD/NAD-bd_sf"/>
</dbReference>
<keyword evidence="2" id="KW-0285">Flavoprotein</keyword>
<reference evidence="8" key="1">
    <citation type="journal article" date="2019" name="Int. J. Syst. Evol. Microbiol.">
        <title>The Global Catalogue of Microorganisms (GCM) 10K type strain sequencing project: providing services to taxonomists for standard genome sequencing and annotation.</title>
        <authorList>
            <consortium name="The Broad Institute Genomics Platform"/>
            <consortium name="The Broad Institute Genome Sequencing Center for Infectious Disease"/>
            <person name="Wu L."/>
            <person name="Ma J."/>
        </authorList>
    </citation>
    <scope>NUCLEOTIDE SEQUENCE [LARGE SCALE GENOMIC DNA]</scope>
    <source>
        <strain evidence="8">KCTC 52473</strain>
    </source>
</reference>
<evidence type="ECO:0000256" key="1">
    <source>
        <dbReference type="ARBA" id="ARBA00001974"/>
    </source>
</evidence>
<proteinExistence type="predicted"/>
<evidence type="ECO:0000259" key="6">
    <source>
        <dbReference type="Pfam" id="PF14759"/>
    </source>
</evidence>
<dbReference type="PANTHER" id="PTHR43557:SF2">
    <property type="entry name" value="RIESKE DOMAIN-CONTAINING PROTEIN-RELATED"/>
    <property type="match status" value="1"/>
</dbReference>
<dbReference type="Pfam" id="PF07992">
    <property type="entry name" value="Pyr_redox_2"/>
    <property type="match status" value="1"/>
</dbReference>
<comment type="cofactor">
    <cofactor evidence="1">
        <name>FAD</name>
        <dbReference type="ChEBI" id="CHEBI:57692"/>
    </cofactor>
</comment>
<sequence>MQSTEMNETDVNQNVVVIGASHGGVNFGFSLRQQGWQGSITLVDSDPELPYHRPPLSKKTLQSEECLSTPLKAEKAYTDSKIDLRLGVTVDAIDRENKQLTLNGGESLPYDKLVIATGCSAFIPPIPGLLSQSKYFAMRTFADVQAIQAALNESNDKEVVIIGGGYIGLESASSFVSLGAKVTVIEKQEKILSRVTSSVMSEFLSDLHVSKGIALETGKDVVEIKQVGCKQLVVCGDGSEYSSDFILVGVGVRLNTQLAINAGLVVEEGIKVNGVCQTSDPDIFAIGDCTKHYSTVYDRWIRLESVQNAVDQAKGAAQFLAKGTSPAPVVPWFWSDQYEYKLQIVGLSQGYDELVVRKEDEGQFSVWYFLGERLLCVEAVNHTKSYVLGTQIIKKGLLVDKAAISDSSVALSKELIIKQ</sequence>
<name>A0ABV7FN62_9ALTE</name>
<gene>
    <name evidence="7" type="ORF">ACFOHL_03540</name>
</gene>
<dbReference type="Pfam" id="PF14759">
    <property type="entry name" value="Reductase_C"/>
    <property type="match status" value="1"/>
</dbReference>
<dbReference type="PRINTS" id="PR00411">
    <property type="entry name" value="PNDRDTASEI"/>
</dbReference>
<feature type="domain" description="FAD/NAD(P)-binding" evidence="5">
    <location>
        <begin position="14"/>
        <end position="313"/>
    </location>
</feature>
<comment type="caution">
    <text evidence="7">The sequence shown here is derived from an EMBL/GenBank/DDBJ whole genome shotgun (WGS) entry which is preliminary data.</text>
</comment>
<dbReference type="InterPro" id="IPR028202">
    <property type="entry name" value="Reductase_C"/>
</dbReference>
<feature type="domain" description="Reductase C-terminal" evidence="6">
    <location>
        <begin position="332"/>
        <end position="413"/>
    </location>
</feature>
<evidence type="ECO:0000256" key="2">
    <source>
        <dbReference type="ARBA" id="ARBA00022630"/>
    </source>
</evidence>
<keyword evidence="4" id="KW-0560">Oxidoreductase</keyword>
<dbReference type="SUPFAM" id="SSF51905">
    <property type="entry name" value="FAD/NAD(P)-binding domain"/>
    <property type="match status" value="2"/>
</dbReference>
<evidence type="ECO:0000313" key="8">
    <source>
        <dbReference type="Proteomes" id="UP001595478"/>
    </source>
</evidence>
<dbReference type="SUPFAM" id="SSF55424">
    <property type="entry name" value="FAD/NAD-linked reductases, dimerisation (C-terminal) domain"/>
    <property type="match status" value="1"/>
</dbReference>
<dbReference type="Gene3D" id="3.50.50.60">
    <property type="entry name" value="FAD/NAD(P)-binding domain"/>
    <property type="match status" value="2"/>
</dbReference>
<dbReference type="PRINTS" id="PR00368">
    <property type="entry name" value="FADPNR"/>
</dbReference>
<dbReference type="EMBL" id="JBHRSW010000005">
    <property type="protein sequence ID" value="MFC3120681.1"/>
    <property type="molecule type" value="Genomic_DNA"/>
</dbReference>
<dbReference type="InterPro" id="IPR016156">
    <property type="entry name" value="FAD/NAD-linked_Rdtase_dimer_sf"/>
</dbReference>
<dbReference type="Gene3D" id="3.30.390.30">
    <property type="match status" value="1"/>
</dbReference>
<organism evidence="7 8">
    <name type="scientific">Agaribacter flavus</name>
    <dbReference type="NCBI Taxonomy" id="1902781"/>
    <lineage>
        <taxon>Bacteria</taxon>
        <taxon>Pseudomonadati</taxon>
        <taxon>Pseudomonadota</taxon>
        <taxon>Gammaproteobacteria</taxon>
        <taxon>Alteromonadales</taxon>
        <taxon>Alteromonadaceae</taxon>
        <taxon>Agaribacter</taxon>
    </lineage>
</organism>
<dbReference type="InterPro" id="IPR023753">
    <property type="entry name" value="FAD/NAD-binding_dom"/>
</dbReference>
<evidence type="ECO:0000256" key="4">
    <source>
        <dbReference type="ARBA" id="ARBA00023002"/>
    </source>
</evidence>